<name>A0A834I8P1_RHYFE</name>
<dbReference type="Proteomes" id="UP000625711">
    <property type="component" value="Unassembled WGS sequence"/>
</dbReference>
<dbReference type="AlphaFoldDB" id="A0A834I8P1"/>
<organism evidence="1 2">
    <name type="scientific">Rhynchophorus ferrugineus</name>
    <name type="common">Red palm weevil</name>
    <name type="synonym">Curculio ferrugineus</name>
    <dbReference type="NCBI Taxonomy" id="354439"/>
    <lineage>
        <taxon>Eukaryota</taxon>
        <taxon>Metazoa</taxon>
        <taxon>Ecdysozoa</taxon>
        <taxon>Arthropoda</taxon>
        <taxon>Hexapoda</taxon>
        <taxon>Insecta</taxon>
        <taxon>Pterygota</taxon>
        <taxon>Neoptera</taxon>
        <taxon>Endopterygota</taxon>
        <taxon>Coleoptera</taxon>
        <taxon>Polyphaga</taxon>
        <taxon>Cucujiformia</taxon>
        <taxon>Curculionidae</taxon>
        <taxon>Dryophthorinae</taxon>
        <taxon>Rhynchophorus</taxon>
    </lineage>
</organism>
<accession>A0A834I8P1</accession>
<comment type="caution">
    <text evidence="1">The sequence shown here is derived from an EMBL/GenBank/DDBJ whole genome shotgun (WGS) entry which is preliminary data.</text>
</comment>
<keyword evidence="2" id="KW-1185">Reference proteome</keyword>
<reference evidence="1" key="1">
    <citation type="submission" date="2020-08" db="EMBL/GenBank/DDBJ databases">
        <title>Genome sequencing and assembly of the red palm weevil Rhynchophorus ferrugineus.</title>
        <authorList>
            <person name="Dias G.B."/>
            <person name="Bergman C.M."/>
            <person name="Manee M."/>
        </authorList>
    </citation>
    <scope>NUCLEOTIDE SEQUENCE</scope>
    <source>
        <strain evidence="1">AA-2017</strain>
        <tissue evidence="1">Whole larva</tissue>
    </source>
</reference>
<dbReference type="EMBL" id="JAACXV010006139">
    <property type="protein sequence ID" value="KAF7276530.1"/>
    <property type="molecule type" value="Genomic_DNA"/>
</dbReference>
<evidence type="ECO:0000313" key="2">
    <source>
        <dbReference type="Proteomes" id="UP000625711"/>
    </source>
</evidence>
<sequence length="99" mass="11250">MSIGEGERRKLEVGYSIKTNLSATERRNATAIHLSDRRRPGGRACLRPSLSGRRYPTNLPFVLRYDCKQKRITVVPTCRYAPWVNTMVFVPVLTAALPF</sequence>
<gene>
    <name evidence="1" type="ORF">GWI33_010112</name>
</gene>
<protein>
    <submittedName>
        <fullName evidence="1">Uncharacterized protein</fullName>
    </submittedName>
</protein>
<evidence type="ECO:0000313" key="1">
    <source>
        <dbReference type="EMBL" id="KAF7276530.1"/>
    </source>
</evidence>
<proteinExistence type="predicted"/>